<keyword evidence="5" id="KW-1185">Reference proteome</keyword>
<dbReference type="SUPFAM" id="SSF50494">
    <property type="entry name" value="Trypsin-like serine proteases"/>
    <property type="match status" value="1"/>
</dbReference>
<dbReference type="Pfam" id="PF19916">
    <property type="entry name" value="VMAP-M0"/>
    <property type="match status" value="1"/>
</dbReference>
<dbReference type="InterPro" id="IPR045450">
    <property type="entry name" value="VMAP_C"/>
</dbReference>
<feature type="region of interest" description="Disordered" evidence="1">
    <location>
        <begin position="297"/>
        <end position="323"/>
    </location>
</feature>
<organism evidence="4 5">
    <name type="scientific">Haloactinospora alba</name>
    <dbReference type="NCBI Taxonomy" id="405555"/>
    <lineage>
        <taxon>Bacteria</taxon>
        <taxon>Bacillati</taxon>
        <taxon>Actinomycetota</taxon>
        <taxon>Actinomycetes</taxon>
        <taxon>Streptosporangiales</taxon>
        <taxon>Nocardiopsidaceae</taxon>
        <taxon>Haloactinospora</taxon>
    </lineage>
</organism>
<dbReference type="RefSeq" id="WP_141923536.1">
    <property type="nucleotide sequence ID" value="NZ_VFQC01000001.1"/>
</dbReference>
<dbReference type="Proteomes" id="UP000317422">
    <property type="component" value="Unassembled WGS sequence"/>
</dbReference>
<dbReference type="InterPro" id="IPR045555">
    <property type="entry name" value="VMAP-M0"/>
</dbReference>
<evidence type="ECO:0000313" key="5">
    <source>
        <dbReference type="Proteomes" id="UP000317422"/>
    </source>
</evidence>
<proteinExistence type="predicted"/>
<evidence type="ECO:0000259" key="2">
    <source>
        <dbReference type="Pfam" id="PF19916"/>
    </source>
</evidence>
<dbReference type="Pfam" id="PF13365">
    <property type="entry name" value="Trypsin_2"/>
    <property type="match status" value="1"/>
</dbReference>
<dbReference type="Gene3D" id="2.40.10.120">
    <property type="match status" value="1"/>
</dbReference>
<dbReference type="AlphaFoldDB" id="A0A543NJC2"/>
<gene>
    <name evidence="4" type="ORF">FHX37_1888</name>
</gene>
<name>A0A543NJC2_9ACTN</name>
<sequence length="624" mass="66858">MVPPSLDLTPAWQVRIVAHGGTIAGGGVLVPGNQILTCVHVVNAALDRGDSPSPPGGESPLRVDLPHETGFRPADARVVTAAWNPERDTTLLALDSAPAHTTARLDPCMADTSPANTPRPVRVRGYPRGTPEGLTASARVVGVGGDRAHRAQLDISTDDPVRFEAGFSGCGVVDTERGSVVGILVSARYGGSEPGHVGIMEPVEMVESLSHHLYDRELEALRSVLSALRFDAVRDVYHAVAGRGASTPAGFATAWEAFLQLRQLAPTPDGLPREVSFVAGIARTGVANTATLRSYIDSRPAPEVPPHAPAPVREAPAPSPQPSGTLIVTAEPVPGRTAPGARHLLTHWVDDGETLTNGGSVEIGQTQLRESVLDLIGRVEERIPVSQAGSSTALRLDFVLPFTLLTRGIAEWRLPAPLTGEGERIGASYDLVLHSRERLCNRGWERARHKLAERWHTLGENGSGRVYHVPVESEAAADPGMQDSMCDPAIIACVLGRSPSQREGALQLGCALQTGMPAIAWLDSDDPQETRNFQEDFARLASSAGNTLTGENVLELPHWVRKCRTRDDSPPQRDRGYDPYSVHLILDDMVHIRRLSRIGILALPKRARRERSAAVPPSGSTAPH</sequence>
<evidence type="ECO:0000259" key="3">
    <source>
        <dbReference type="Pfam" id="PF20028"/>
    </source>
</evidence>
<evidence type="ECO:0000256" key="1">
    <source>
        <dbReference type="SAM" id="MobiDB-lite"/>
    </source>
</evidence>
<evidence type="ECO:0000313" key="4">
    <source>
        <dbReference type="EMBL" id="TQN31963.1"/>
    </source>
</evidence>
<protein>
    <submittedName>
        <fullName evidence="4">Trypsin-like peptidase</fullName>
    </submittedName>
</protein>
<feature type="compositionally biased region" description="Low complexity" evidence="1">
    <location>
        <begin position="118"/>
        <end position="131"/>
    </location>
</feature>
<feature type="domain" description="vWA-MoxR associated protein middle region 0" evidence="2">
    <location>
        <begin position="215"/>
        <end position="297"/>
    </location>
</feature>
<dbReference type="EMBL" id="VFQC01000001">
    <property type="protein sequence ID" value="TQN31963.1"/>
    <property type="molecule type" value="Genomic_DNA"/>
</dbReference>
<feature type="domain" description="vWA-MoxR associated protein C-terminal" evidence="3">
    <location>
        <begin position="342"/>
        <end position="588"/>
    </location>
</feature>
<feature type="region of interest" description="Disordered" evidence="1">
    <location>
        <begin position="104"/>
        <end position="134"/>
    </location>
</feature>
<reference evidence="4 5" key="1">
    <citation type="submission" date="2019-06" db="EMBL/GenBank/DDBJ databases">
        <title>Sequencing the genomes of 1000 actinobacteria strains.</title>
        <authorList>
            <person name="Klenk H.-P."/>
        </authorList>
    </citation>
    <scope>NUCLEOTIDE SEQUENCE [LARGE SCALE GENOMIC DNA]</scope>
    <source>
        <strain evidence="4 5">DSM 45015</strain>
    </source>
</reference>
<dbReference type="InterPro" id="IPR009003">
    <property type="entry name" value="Peptidase_S1_PA"/>
</dbReference>
<dbReference type="Pfam" id="PF20028">
    <property type="entry name" value="VMAP-C"/>
    <property type="match status" value="1"/>
</dbReference>
<comment type="caution">
    <text evidence="4">The sequence shown here is derived from an EMBL/GenBank/DDBJ whole genome shotgun (WGS) entry which is preliminary data.</text>
</comment>
<dbReference type="OrthoDB" id="3307525at2"/>
<accession>A0A543NJC2</accession>